<dbReference type="EMBL" id="QTUJ01000001">
    <property type="protein sequence ID" value="REF71711.1"/>
    <property type="molecule type" value="Genomic_DNA"/>
</dbReference>
<protein>
    <submittedName>
        <fullName evidence="1">Uncharacterized protein</fullName>
    </submittedName>
</protein>
<comment type="caution">
    <text evidence="1">The sequence shown here is derived from an EMBL/GenBank/DDBJ whole genome shotgun (WGS) entry which is preliminary data.</text>
</comment>
<dbReference type="Pfam" id="PF13670">
    <property type="entry name" value="PepSY_2"/>
    <property type="match status" value="1"/>
</dbReference>
<reference evidence="1 2" key="1">
    <citation type="submission" date="2018-08" db="EMBL/GenBank/DDBJ databases">
        <title>Genomic Encyclopedia of Archaeal and Bacterial Type Strains, Phase II (KMG-II): from individual species to whole genera.</title>
        <authorList>
            <person name="Goeker M."/>
        </authorList>
    </citation>
    <scope>NUCLEOTIDE SEQUENCE [LARGE SCALE GENOMIC DNA]</scope>
    <source>
        <strain evidence="1 2">DSM 17099</strain>
    </source>
</reference>
<dbReference type="RefSeq" id="WP_072462108.1">
    <property type="nucleotide sequence ID" value="NZ_CP038196.1"/>
</dbReference>
<gene>
    <name evidence="1" type="ORF">BDD41_0167</name>
</gene>
<proteinExistence type="predicted"/>
<evidence type="ECO:0000313" key="2">
    <source>
        <dbReference type="Proteomes" id="UP000256941"/>
    </source>
</evidence>
<accession>A0A3D9XPT2</accession>
<sequence>MRLVALIPAILALATPAVAHDRCHVPHDQRRPANELRADLAAKGWTVRKIEMEDGCYEVHGQDRSGLSVEVLFDPASFQERGRDD</sequence>
<dbReference type="InterPro" id="IPR025711">
    <property type="entry name" value="PepSY"/>
</dbReference>
<name>A0A369TW32_PARVE</name>
<organism evidence="1 2">
    <name type="scientific">Paracoccus versutus</name>
    <name type="common">Thiobacillus versutus</name>
    <dbReference type="NCBI Taxonomy" id="34007"/>
    <lineage>
        <taxon>Bacteria</taxon>
        <taxon>Pseudomonadati</taxon>
        <taxon>Pseudomonadota</taxon>
        <taxon>Alphaproteobacteria</taxon>
        <taxon>Rhodobacterales</taxon>
        <taxon>Paracoccaceae</taxon>
        <taxon>Paracoccus</taxon>
    </lineage>
</organism>
<evidence type="ECO:0000313" key="1">
    <source>
        <dbReference type="EMBL" id="REF71711.1"/>
    </source>
</evidence>
<accession>A0A369TW32</accession>
<dbReference type="Proteomes" id="UP000256941">
    <property type="component" value="Unassembled WGS sequence"/>
</dbReference>
<dbReference type="AlphaFoldDB" id="A0A369TW32"/>